<dbReference type="InterPro" id="IPR045325">
    <property type="entry name" value="TMEM70/TMEM186/TMEM223"/>
</dbReference>
<dbReference type="PANTHER" id="PTHR14549:SF2">
    <property type="entry name" value="TRANSMEMBRANE PROTEIN 223"/>
    <property type="match status" value="1"/>
</dbReference>
<accession>A0ABQ9JHK3</accession>
<feature type="transmembrane region" description="Helical" evidence="1">
    <location>
        <begin position="91"/>
        <end position="111"/>
    </location>
</feature>
<evidence type="ECO:0000256" key="1">
    <source>
        <dbReference type="SAM" id="Phobius"/>
    </source>
</evidence>
<evidence type="ECO:0000313" key="2">
    <source>
        <dbReference type="EMBL" id="KAJ8977676.1"/>
    </source>
</evidence>
<keyword evidence="1" id="KW-1133">Transmembrane helix</keyword>
<dbReference type="EMBL" id="JAPWTJ010000520">
    <property type="protein sequence ID" value="KAJ8977676.1"/>
    <property type="molecule type" value="Genomic_DNA"/>
</dbReference>
<dbReference type="Proteomes" id="UP001162164">
    <property type="component" value="Unassembled WGS sequence"/>
</dbReference>
<feature type="non-terminal residue" evidence="2">
    <location>
        <position position="227"/>
    </location>
</feature>
<proteinExistence type="predicted"/>
<protein>
    <submittedName>
        <fullName evidence="2">Uncharacterized protein</fullName>
    </submittedName>
</protein>
<dbReference type="InterPro" id="IPR026100">
    <property type="entry name" value="Tmem223"/>
</dbReference>
<keyword evidence="1" id="KW-0812">Transmembrane</keyword>
<reference evidence="2" key="1">
    <citation type="journal article" date="2023" name="Insect Mol. Biol.">
        <title>Genome sequencing provides insights into the evolution of gene families encoding plant cell wall-degrading enzymes in longhorned beetles.</title>
        <authorList>
            <person name="Shin N.R."/>
            <person name="Okamura Y."/>
            <person name="Kirsch R."/>
            <person name="Pauchet Y."/>
        </authorList>
    </citation>
    <scope>NUCLEOTIDE SEQUENCE</scope>
    <source>
        <strain evidence="2">MMC_N1</strain>
    </source>
</reference>
<keyword evidence="1" id="KW-0472">Membrane</keyword>
<evidence type="ECO:0000313" key="3">
    <source>
        <dbReference type="Proteomes" id="UP001162164"/>
    </source>
</evidence>
<comment type="caution">
    <text evidence="2">The sequence shown here is derived from an EMBL/GenBank/DDBJ whole genome shotgun (WGS) entry which is preliminary data.</text>
</comment>
<sequence>MSNIIKFTPREVCLFKRHLCQKPLDVNTNVTKDVILYKYKNGKFYKIINIFAICQFGFLDLLLRDAPVDSTEDAKWWQKINLGENKYRNTIAILTFLIGWGILATTWIFSLKSVKYLILLKGGKVVTVVTYTPTGHNRMFTLGLENLNCKESRTAAKTQLPIKLKGHYLYYILDMRGEFTNPSLFDATAGLKRNWTSRCGKTNSAVAMGDYIRYGGDSNLGGDSLCP</sequence>
<keyword evidence="3" id="KW-1185">Reference proteome</keyword>
<organism evidence="2 3">
    <name type="scientific">Molorchus minor</name>
    <dbReference type="NCBI Taxonomy" id="1323400"/>
    <lineage>
        <taxon>Eukaryota</taxon>
        <taxon>Metazoa</taxon>
        <taxon>Ecdysozoa</taxon>
        <taxon>Arthropoda</taxon>
        <taxon>Hexapoda</taxon>
        <taxon>Insecta</taxon>
        <taxon>Pterygota</taxon>
        <taxon>Neoptera</taxon>
        <taxon>Endopterygota</taxon>
        <taxon>Coleoptera</taxon>
        <taxon>Polyphaga</taxon>
        <taxon>Cucujiformia</taxon>
        <taxon>Chrysomeloidea</taxon>
        <taxon>Cerambycidae</taxon>
        <taxon>Lamiinae</taxon>
        <taxon>Monochamini</taxon>
        <taxon>Molorchus</taxon>
    </lineage>
</organism>
<dbReference type="PANTHER" id="PTHR14549">
    <property type="entry name" value="TRANSMEMBRANE PROTEIN 223"/>
    <property type="match status" value="1"/>
</dbReference>
<name>A0ABQ9JHK3_9CUCU</name>
<dbReference type="Pfam" id="PF06979">
    <property type="entry name" value="TMEM70"/>
    <property type="match status" value="1"/>
</dbReference>
<gene>
    <name evidence="2" type="ORF">NQ317_010415</name>
</gene>